<evidence type="ECO:0000313" key="3">
    <source>
        <dbReference type="Proteomes" id="UP000325945"/>
    </source>
</evidence>
<accession>A0A5N6XLM9</accession>
<dbReference type="Proteomes" id="UP000325945">
    <property type="component" value="Unassembled WGS sequence"/>
</dbReference>
<sequence>MDPIPTNIPFNTSHASVETPLPDSDDPVDQGVRRIWEAMERVIRKSQQTVRHTGQAIRVEAVRSEKGQTLYRPLQAYMDADSVAKHVQPWQQILAFIALTQAPHTWKSPPYGTTPRQRRKWRQLWQCAIHPVDRATELIADSIHQRWIMSDIEQACLEFCIELLNQTSYVQEYKSVLICAMAVLGRGESGWRDVKSYPPILSRVIKIARFMIVQNVLWFMDVGSWSRRQVLPTDSACSGYPAPIGIGFWAFHPWMAARLVSENERRGKMRRRRAQNCWCWNIES</sequence>
<feature type="region of interest" description="Disordered" evidence="1">
    <location>
        <begin position="1"/>
        <end position="28"/>
    </location>
</feature>
<proteinExistence type="predicted"/>
<protein>
    <submittedName>
        <fullName evidence="2">Uncharacterized protein</fullName>
    </submittedName>
</protein>
<gene>
    <name evidence="2" type="ORF">BDV39DRAFT_107535</name>
</gene>
<keyword evidence="3" id="KW-1185">Reference proteome</keyword>
<dbReference type="AlphaFoldDB" id="A0A5N6XLM9"/>
<name>A0A5N6XLM9_9EURO</name>
<dbReference type="EMBL" id="ML741765">
    <property type="protein sequence ID" value="KAE8332500.1"/>
    <property type="molecule type" value="Genomic_DNA"/>
</dbReference>
<organism evidence="2 3">
    <name type="scientific">Aspergillus sergii</name>
    <dbReference type="NCBI Taxonomy" id="1034303"/>
    <lineage>
        <taxon>Eukaryota</taxon>
        <taxon>Fungi</taxon>
        <taxon>Dikarya</taxon>
        <taxon>Ascomycota</taxon>
        <taxon>Pezizomycotina</taxon>
        <taxon>Eurotiomycetes</taxon>
        <taxon>Eurotiomycetidae</taxon>
        <taxon>Eurotiales</taxon>
        <taxon>Aspergillaceae</taxon>
        <taxon>Aspergillus</taxon>
        <taxon>Aspergillus subgen. Circumdati</taxon>
    </lineage>
</organism>
<evidence type="ECO:0000256" key="1">
    <source>
        <dbReference type="SAM" id="MobiDB-lite"/>
    </source>
</evidence>
<evidence type="ECO:0000313" key="2">
    <source>
        <dbReference type="EMBL" id="KAE8332500.1"/>
    </source>
</evidence>
<reference evidence="3" key="1">
    <citation type="submission" date="2019-04" db="EMBL/GenBank/DDBJ databases">
        <title>Friends and foes A comparative genomics studyof 23 Aspergillus species from section Flavi.</title>
        <authorList>
            <consortium name="DOE Joint Genome Institute"/>
            <person name="Kjaerbolling I."/>
            <person name="Vesth T."/>
            <person name="Frisvad J.C."/>
            <person name="Nybo J.L."/>
            <person name="Theobald S."/>
            <person name="Kildgaard S."/>
            <person name="Isbrandt T."/>
            <person name="Kuo A."/>
            <person name="Sato A."/>
            <person name="Lyhne E.K."/>
            <person name="Kogle M.E."/>
            <person name="Wiebenga A."/>
            <person name="Kun R.S."/>
            <person name="Lubbers R.J."/>
            <person name="Makela M.R."/>
            <person name="Barry K."/>
            <person name="Chovatia M."/>
            <person name="Clum A."/>
            <person name="Daum C."/>
            <person name="Haridas S."/>
            <person name="He G."/>
            <person name="LaButti K."/>
            <person name="Lipzen A."/>
            <person name="Mondo S."/>
            <person name="Riley R."/>
            <person name="Salamov A."/>
            <person name="Simmons B.A."/>
            <person name="Magnuson J.K."/>
            <person name="Henrissat B."/>
            <person name="Mortensen U.H."/>
            <person name="Larsen T.O."/>
            <person name="Devries R.P."/>
            <person name="Grigoriev I.V."/>
            <person name="Machida M."/>
            <person name="Baker S.E."/>
            <person name="Andersen M.R."/>
        </authorList>
    </citation>
    <scope>NUCLEOTIDE SEQUENCE [LARGE SCALE GENOMIC DNA]</scope>
    <source>
        <strain evidence="3">CBS 130017</strain>
    </source>
</reference>